<sequence length="439" mass="48552">MITFQPWRSIPRQSLAQLSYLSVVAGWLGGIAVSQLAIPHSFLPVYVLAGIAIGAVMSPLWASVADALGSTWTFSATIAFYLATMPLMARFPHNIPLTLSWWAIATLPVWHQVRAGQHVIGQLNRASQATLWLASCFLILLFASLDHGSQANLAYFNSAVAIGLMAWIRWIPLASHMPLRSNSSPPRPYFLRLLGGTLMILALSMATYLFLPNHWSGFVLAIILASLCGAAVLYWCPPSFWRNAHYVGISVLGIAVAARSLITPPIGAILLALTGILMAGWCRNQIRTIQISRAIPNMASIRIGLVIFVVAVAFAISSHLAVRTALLLTYVAIFLVWPLAKLIELNNDEPPVPQQAERTPEIWLGQFPLTPQERRISLMLLDGYSNQEIIGELYISINTLKTHLRNIYRKVEVKNRRDLQAQFAPRTTRKPYTYAPKSG</sequence>
<reference evidence="6 7" key="1">
    <citation type="journal article" date="2014" name="BMC Genomics">
        <title>Comparison of environmental and isolate Sulfobacillus genomes reveals diverse carbon, sulfur, nitrogen, and hydrogen metabolisms.</title>
        <authorList>
            <person name="Justice N.B."/>
            <person name="Norman A."/>
            <person name="Brown C.T."/>
            <person name="Singh A."/>
            <person name="Thomas B.C."/>
            <person name="Banfield J.F."/>
        </authorList>
    </citation>
    <scope>NUCLEOTIDE SEQUENCE [LARGE SCALE GENOMIC DNA]</scope>
    <source>
        <strain evidence="6">AMDSBA4</strain>
    </source>
</reference>
<keyword evidence="4" id="KW-1133">Transmembrane helix</keyword>
<comment type="caution">
    <text evidence="6">The sequence shown here is derived from an EMBL/GenBank/DDBJ whole genome shotgun (WGS) entry which is preliminary data.</text>
</comment>
<feature type="transmembrane region" description="Helical" evidence="4">
    <location>
        <begin position="71"/>
        <end position="89"/>
    </location>
</feature>
<feature type="transmembrane region" description="Helical" evidence="4">
    <location>
        <begin position="189"/>
        <end position="211"/>
    </location>
</feature>
<feature type="transmembrane region" description="Helical" evidence="4">
    <location>
        <begin position="44"/>
        <end position="64"/>
    </location>
</feature>
<feature type="transmembrane region" description="Helical" evidence="4">
    <location>
        <begin position="266"/>
        <end position="282"/>
    </location>
</feature>
<dbReference type="AlphaFoldDB" id="A0A2T2XG05"/>
<dbReference type="PANTHER" id="PTHR44688:SF16">
    <property type="entry name" value="DNA-BINDING TRANSCRIPTIONAL ACTIVATOR DEVR_DOSR"/>
    <property type="match status" value="1"/>
</dbReference>
<dbReference type="PROSITE" id="PS50043">
    <property type="entry name" value="HTH_LUXR_2"/>
    <property type="match status" value="1"/>
</dbReference>
<keyword evidence="2" id="KW-0238">DNA-binding</keyword>
<evidence type="ECO:0000313" key="7">
    <source>
        <dbReference type="Proteomes" id="UP000242972"/>
    </source>
</evidence>
<evidence type="ECO:0000259" key="5">
    <source>
        <dbReference type="PROSITE" id="PS50043"/>
    </source>
</evidence>
<dbReference type="GO" id="GO:0003677">
    <property type="term" value="F:DNA binding"/>
    <property type="evidence" value="ECO:0007669"/>
    <property type="project" value="UniProtKB-KW"/>
</dbReference>
<organism evidence="6 7">
    <name type="scientific">Sulfobacillus benefaciens</name>
    <dbReference type="NCBI Taxonomy" id="453960"/>
    <lineage>
        <taxon>Bacteria</taxon>
        <taxon>Bacillati</taxon>
        <taxon>Bacillota</taxon>
        <taxon>Clostridia</taxon>
        <taxon>Eubacteriales</taxon>
        <taxon>Clostridiales Family XVII. Incertae Sedis</taxon>
        <taxon>Sulfobacillus</taxon>
    </lineage>
</organism>
<keyword evidence="4" id="KW-0812">Transmembrane</keyword>
<keyword evidence="3" id="KW-0804">Transcription</keyword>
<dbReference type="GO" id="GO:0006355">
    <property type="term" value="P:regulation of DNA-templated transcription"/>
    <property type="evidence" value="ECO:0007669"/>
    <property type="project" value="InterPro"/>
</dbReference>
<feature type="transmembrane region" description="Helical" evidence="4">
    <location>
        <begin position="151"/>
        <end position="168"/>
    </location>
</feature>
<dbReference type="PRINTS" id="PR00038">
    <property type="entry name" value="HTHLUXR"/>
</dbReference>
<evidence type="ECO:0000256" key="3">
    <source>
        <dbReference type="ARBA" id="ARBA00023163"/>
    </source>
</evidence>
<dbReference type="PANTHER" id="PTHR44688">
    <property type="entry name" value="DNA-BINDING TRANSCRIPTIONAL ACTIVATOR DEVR_DOSR"/>
    <property type="match status" value="1"/>
</dbReference>
<accession>A0A2T2XG05</accession>
<keyword evidence="4" id="KW-0472">Membrane</keyword>
<dbReference type="Proteomes" id="UP000242972">
    <property type="component" value="Unassembled WGS sequence"/>
</dbReference>
<keyword evidence="1" id="KW-0805">Transcription regulation</keyword>
<name>A0A2T2XG05_9FIRM</name>
<dbReference type="SMART" id="SM00421">
    <property type="entry name" value="HTH_LUXR"/>
    <property type="match status" value="1"/>
</dbReference>
<dbReference type="Gene3D" id="1.10.10.10">
    <property type="entry name" value="Winged helix-like DNA-binding domain superfamily/Winged helix DNA-binding domain"/>
    <property type="match status" value="1"/>
</dbReference>
<feature type="domain" description="HTH luxR-type" evidence="5">
    <location>
        <begin position="362"/>
        <end position="428"/>
    </location>
</feature>
<evidence type="ECO:0000256" key="4">
    <source>
        <dbReference type="SAM" id="Phobius"/>
    </source>
</evidence>
<gene>
    <name evidence="6" type="ORF">C7B46_10145</name>
</gene>
<dbReference type="SUPFAM" id="SSF46894">
    <property type="entry name" value="C-terminal effector domain of the bipartite response regulators"/>
    <property type="match status" value="1"/>
</dbReference>
<dbReference type="InterPro" id="IPR036388">
    <property type="entry name" value="WH-like_DNA-bd_sf"/>
</dbReference>
<protein>
    <recommendedName>
        <fullName evidence="5">HTH luxR-type domain-containing protein</fullName>
    </recommendedName>
</protein>
<feature type="transmembrane region" description="Helical" evidence="4">
    <location>
        <begin position="125"/>
        <end position="145"/>
    </location>
</feature>
<feature type="transmembrane region" description="Helical" evidence="4">
    <location>
        <begin position="20"/>
        <end position="38"/>
    </location>
</feature>
<dbReference type="InterPro" id="IPR000792">
    <property type="entry name" value="Tscrpt_reg_LuxR_C"/>
</dbReference>
<proteinExistence type="predicted"/>
<dbReference type="Pfam" id="PF00196">
    <property type="entry name" value="GerE"/>
    <property type="match status" value="1"/>
</dbReference>
<feature type="transmembrane region" description="Helical" evidence="4">
    <location>
        <begin position="322"/>
        <end position="340"/>
    </location>
</feature>
<evidence type="ECO:0000313" key="6">
    <source>
        <dbReference type="EMBL" id="PSR33408.1"/>
    </source>
</evidence>
<dbReference type="InterPro" id="IPR016032">
    <property type="entry name" value="Sig_transdc_resp-reg_C-effctor"/>
</dbReference>
<feature type="transmembrane region" description="Helical" evidence="4">
    <location>
        <begin position="217"/>
        <end position="236"/>
    </location>
</feature>
<feature type="transmembrane region" description="Helical" evidence="4">
    <location>
        <begin position="294"/>
        <end position="316"/>
    </location>
</feature>
<evidence type="ECO:0000256" key="2">
    <source>
        <dbReference type="ARBA" id="ARBA00023125"/>
    </source>
</evidence>
<dbReference type="CDD" id="cd06170">
    <property type="entry name" value="LuxR_C_like"/>
    <property type="match status" value="1"/>
</dbReference>
<dbReference type="EMBL" id="PXYW01000021">
    <property type="protein sequence ID" value="PSR33408.1"/>
    <property type="molecule type" value="Genomic_DNA"/>
</dbReference>
<evidence type="ECO:0000256" key="1">
    <source>
        <dbReference type="ARBA" id="ARBA00023015"/>
    </source>
</evidence>